<dbReference type="GO" id="GO:0004888">
    <property type="term" value="F:transmembrane signaling receptor activity"/>
    <property type="evidence" value="ECO:0007669"/>
    <property type="project" value="InterPro"/>
</dbReference>
<keyword evidence="3" id="KW-0807">Transducer</keyword>
<dbReference type="GO" id="GO:0016020">
    <property type="term" value="C:membrane"/>
    <property type="evidence" value="ECO:0007669"/>
    <property type="project" value="InterPro"/>
</dbReference>
<keyword evidence="8" id="KW-1185">Reference proteome</keyword>
<dbReference type="SUPFAM" id="SSF58104">
    <property type="entry name" value="Methyl-accepting chemotaxis protein (MCP) signaling domain"/>
    <property type="match status" value="1"/>
</dbReference>
<dbReference type="GO" id="GO:0007165">
    <property type="term" value="P:signal transduction"/>
    <property type="evidence" value="ECO:0007669"/>
    <property type="project" value="UniProtKB-KW"/>
</dbReference>
<keyword evidence="1" id="KW-0145">Chemotaxis</keyword>
<evidence type="ECO:0000256" key="2">
    <source>
        <dbReference type="ARBA" id="ARBA00029447"/>
    </source>
</evidence>
<evidence type="ECO:0000256" key="5">
    <source>
        <dbReference type="SAM" id="Phobius"/>
    </source>
</evidence>
<dbReference type="PANTHER" id="PTHR43531">
    <property type="entry name" value="PROTEIN ICFG"/>
    <property type="match status" value="1"/>
</dbReference>
<dbReference type="InterPro" id="IPR004090">
    <property type="entry name" value="Chemotax_Me-accpt_rcpt"/>
</dbReference>
<keyword evidence="5" id="KW-0812">Transmembrane</keyword>
<protein>
    <recommendedName>
        <fullName evidence="6">Methyl-accepting transducer domain-containing protein</fullName>
    </recommendedName>
</protein>
<feature type="region of interest" description="Disordered" evidence="4">
    <location>
        <begin position="228"/>
        <end position="249"/>
    </location>
</feature>
<feature type="domain" description="Methyl-accepting transducer" evidence="6">
    <location>
        <begin position="220"/>
        <end position="449"/>
    </location>
</feature>
<dbReference type="SMART" id="SM00283">
    <property type="entry name" value="MA"/>
    <property type="match status" value="1"/>
</dbReference>
<evidence type="ECO:0000256" key="4">
    <source>
        <dbReference type="SAM" id="MobiDB-lite"/>
    </source>
</evidence>
<comment type="similarity">
    <text evidence="2">Belongs to the methyl-accepting chemotaxis (MCP) protein family.</text>
</comment>
<dbReference type="Pfam" id="PF00015">
    <property type="entry name" value="MCPsignal"/>
    <property type="match status" value="1"/>
</dbReference>
<name>A0A5B9EFN5_9BACT</name>
<dbReference type="Gene3D" id="1.10.287.950">
    <property type="entry name" value="Methyl-accepting chemotaxis protein"/>
    <property type="match status" value="1"/>
</dbReference>
<dbReference type="GO" id="GO:0006935">
    <property type="term" value="P:chemotaxis"/>
    <property type="evidence" value="ECO:0007669"/>
    <property type="project" value="UniProtKB-KW"/>
</dbReference>
<reference evidence="7 8" key="1">
    <citation type="submission" date="2019-08" db="EMBL/GenBank/DDBJ databases">
        <title>Complete genome sequence of Terriglobus albidus strain ORNL.</title>
        <authorList>
            <person name="Podar M."/>
        </authorList>
    </citation>
    <scope>NUCLEOTIDE SEQUENCE [LARGE SCALE GENOMIC DNA]</scope>
    <source>
        <strain evidence="7 8">ORNL</strain>
    </source>
</reference>
<dbReference type="KEGG" id="talb:FTW19_13115"/>
<feature type="transmembrane region" description="Helical" evidence="5">
    <location>
        <begin position="7"/>
        <end position="27"/>
    </location>
</feature>
<evidence type="ECO:0000256" key="3">
    <source>
        <dbReference type="PROSITE-ProRule" id="PRU00284"/>
    </source>
</evidence>
<dbReference type="InterPro" id="IPR051310">
    <property type="entry name" value="MCP_chemotaxis"/>
</dbReference>
<dbReference type="RefSeq" id="WP_147648054.1">
    <property type="nucleotide sequence ID" value="NZ_CP042806.1"/>
</dbReference>
<proteinExistence type="inferred from homology"/>
<dbReference type="PRINTS" id="PR00260">
    <property type="entry name" value="CHEMTRNSDUCR"/>
</dbReference>
<dbReference type="EMBL" id="CP042806">
    <property type="protein sequence ID" value="QEE28856.1"/>
    <property type="molecule type" value="Genomic_DNA"/>
</dbReference>
<dbReference type="OrthoDB" id="117380at2"/>
<dbReference type="PANTHER" id="PTHR43531:SF11">
    <property type="entry name" value="METHYL-ACCEPTING CHEMOTAXIS PROTEIN 3"/>
    <property type="match status" value="1"/>
</dbReference>
<evidence type="ECO:0000259" key="6">
    <source>
        <dbReference type="PROSITE" id="PS50111"/>
    </source>
</evidence>
<gene>
    <name evidence="7" type="ORF">FTW19_13115</name>
</gene>
<keyword evidence="5" id="KW-0472">Membrane</keyword>
<dbReference type="PROSITE" id="PS50111">
    <property type="entry name" value="CHEMOTAXIS_TRANSDUC_2"/>
    <property type="match status" value="1"/>
</dbReference>
<dbReference type="Proteomes" id="UP000321820">
    <property type="component" value="Chromosome"/>
</dbReference>
<dbReference type="AlphaFoldDB" id="A0A5B9EFN5"/>
<evidence type="ECO:0000256" key="1">
    <source>
        <dbReference type="ARBA" id="ARBA00022500"/>
    </source>
</evidence>
<evidence type="ECO:0000313" key="7">
    <source>
        <dbReference type="EMBL" id="QEE28856.1"/>
    </source>
</evidence>
<dbReference type="InterPro" id="IPR004089">
    <property type="entry name" value="MCPsignal_dom"/>
</dbReference>
<organism evidence="7 8">
    <name type="scientific">Terriglobus albidus</name>
    <dbReference type="NCBI Taxonomy" id="1592106"/>
    <lineage>
        <taxon>Bacteria</taxon>
        <taxon>Pseudomonadati</taxon>
        <taxon>Acidobacteriota</taxon>
        <taxon>Terriglobia</taxon>
        <taxon>Terriglobales</taxon>
        <taxon>Acidobacteriaceae</taxon>
        <taxon>Terriglobus</taxon>
    </lineage>
</organism>
<sequence length="490" mass="51936">MGIRGKLFWSIGALALGYVFFFALMAITTSTVQRHLHVASDFLFPGASNLQLAESSSQRVAKSYKDALMLQDPSALNTGDTETRAVLSALEAAKEKLSYNSTYGQKASDLIARYQELHERARGAYAKAIANPASADPNMLATLDRDQAAVDKAIDELRTEVGSTSYRAELESVTSANHVQAVLGIALFLLALVVAGGSLIIMERKVSAPLRELAKNLALRANRVSDSADQVSESSESLSQSSSRQASSIEEISASSEEIRAMAQASSDSCSSTAELVAMSEAKTIESNSSLNELIRAMEGITAASGKISKVIAIIDTIAFQTNILALNAAVEAARAGDAGLGFAVVAEEVRTLSQRCAEAARDSAELLGESISKSQSGKARLDDVTAAIAGITEESSKVKRLVDEINLRSREQTQGIIQISRSLSGMETLTQQSAANAESSSSVASTLKTESRALNESVRILSAVVEGKTQSDNKSALNAWDIQTQFEPA</sequence>
<feature type="transmembrane region" description="Helical" evidence="5">
    <location>
        <begin position="181"/>
        <end position="202"/>
    </location>
</feature>
<keyword evidence="5" id="KW-1133">Transmembrane helix</keyword>
<evidence type="ECO:0000313" key="8">
    <source>
        <dbReference type="Proteomes" id="UP000321820"/>
    </source>
</evidence>
<accession>A0A5B9EFN5</accession>